<evidence type="ECO:0000256" key="5">
    <source>
        <dbReference type="PROSITE-ProRule" id="PRU00221"/>
    </source>
</evidence>
<evidence type="ECO:0000259" key="6">
    <source>
        <dbReference type="Pfam" id="PF21031"/>
    </source>
</evidence>
<comment type="subcellular location">
    <subcellularLocation>
        <location evidence="1">Nucleus</location>
    </subcellularLocation>
</comment>
<dbReference type="InterPro" id="IPR001680">
    <property type="entry name" value="WD40_rpt"/>
</dbReference>
<keyword evidence="4" id="KW-0539">Nucleus</keyword>
<keyword evidence="3" id="KW-0677">Repeat</keyword>
<evidence type="ECO:0000313" key="8">
    <source>
        <dbReference type="Proteomes" id="UP001186944"/>
    </source>
</evidence>
<dbReference type="AlphaFoldDB" id="A0AA88XZU7"/>
<dbReference type="SUPFAM" id="SSF50978">
    <property type="entry name" value="WD40 repeat-like"/>
    <property type="match status" value="1"/>
</dbReference>
<evidence type="ECO:0000313" key="7">
    <source>
        <dbReference type="EMBL" id="KAK3095245.1"/>
    </source>
</evidence>
<dbReference type="InterPro" id="IPR015943">
    <property type="entry name" value="WD40/YVTN_repeat-like_dom_sf"/>
</dbReference>
<protein>
    <recommendedName>
        <fullName evidence="6">WD repeat-containing protein 54 beta-propeller domain-containing protein</fullName>
    </recommendedName>
</protein>
<feature type="repeat" description="WD" evidence="5">
    <location>
        <begin position="247"/>
        <end position="288"/>
    </location>
</feature>
<evidence type="ECO:0000256" key="2">
    <source>
        <dbReference type="ARBA" id="ARBA00022574"/>
    </source>
</evidence>
<dbReference type="InterPro" id="IPR036322">
    <property type="entry name" value="WD40_repeat_dom_sf"/>
</dbReference>
<feature type="domain" description="WD repeat-containing protein 54 beta-propeller" evidence="6">
    <location>
        <begin position="1"/>
        <end position="327"/>
    </location>
</feature>
<evidence type="ECO:0000256" key="4">
    <source>
        <dbReference type="ARBA" id="ARBA00023242"/>
    </source>
</evidence>
<evidence type="ECO:0000256" key="1">
    <source>
        <dbReference type="ARBA" id="ARBA00004123"/>
    </source>
</evidence>
<evidence type="ECO:0000256" key="3">
    <source>
        <dbReference type="ARBA" id="ARBA00022737"/>
    </source>
</evidence>
<accession>A0AA88XZU7</accession>
<proteinExistence type="predicted"/>
<dbReference type="Proteomes" id="UP001186944">
    <property type="component" value="Unassembled WGS sequence"/>
</dbReference>
<dbReference type="SMART" id="SM00320">
    <property type="entry name" value="WD40"/>
    <property type="match status" value="3"/>
</dbReference>
<dbReference type="PROSITE" id="PS50294">
    <property type="entry name" value="WD_REPEATS_REGION"/>
    <property type="match status" value="1"/>
</dbReference>
<organism evidence="7 8">
    <name type="scientific">Pinctada imbricata</name>
    <name type="common">Atlantic pearl-oyster</name>
    <name type="synonym">Pinctada martensii</name>
    <dbReference type="NCBI Taxonomy" id="66713"/>
    <lineage>
        <taxon>Eukaryota</taxon>
        <taxon>Metazoa</taxon>
        <taxon>Spiralia</taxon>
        <taxon>Lophotrochozoa</taxon>
        <taxon>Mollusca</taxon>
        <taxon>Bivalvia</taxon>
        <taxon>Autobranchia</taxon>
        <taxon>Pteriomorphia</taxon>
        <taxon>Pterioida</taxon>
        <taxon>Pterioidea</taxon>
        <taxon>Pteriidae</taxon>
        <taxon>Pinctada</taxon>
    </lineage>
</organism>
<comment type="caution">
    <text evidence="7">The sequence shown here is derived from an EMBL/GenBank/DDBJ whole genome shotgun (WGS) entry which is preliminary data.</text>
</comment>
<keyword evidence="2 5" id="KW-0853">WD repeat</keyword>
<dbReference type="Gene3D" id="2.130.10.10">
    <property type="entry name" value="YVTN repeat-like/Quinoprotein amine dehydrogenase"/>
    <property type="match status" value="1"/>
</dbReference>
<dbReference type="PANTHER" id="PTHR19848">
    <property type="entry name" value="WD40 REPEAT PROTEIN"/>
    <property type="match status" value="1"/>
</dbReference>
<sequence>MYRKEKPLTLKSSASSLPNNLSVLVTSDKSSLNYAVVHKAVVNIISSTTDGSTVTNRQIICKEPSATQQTTPMVIQAKWITLPVRTIMVLTSLKGIQMFESDGSAMIYWHALGDVNSTDVLEHANFGRGITGIGESFVVVGTQLGELQVFNIPQKGTNITVKESLIGHKYPICDLASDGDTMISCDEQGTIIIWSLQANQFRQTNTITGSGIPVSSMVLWKDIIATGNGVGQIKLYCAKTGKLTAQANAHARWVMALDIAKDNGMLLSASEDSFVRLWKLKPGSSPEIEHLHTENVTDQQVVGAQFIHQGGRAFCVTGYDSCDLSFFVQT</sequence>
<dbReference type="PROSITE" id="PS50082">
    <property type="entry name" value="WD_REPEATS_2"/>
    <property type="match status" value="1"/>
</dbReference>
<dbReference type="GO" id="GO:0005730">
    <property type="term" value="C:nucleolus"/>
    <property type="evidence" value="ECO:0007669"/>
    <property type="project" value="TreeGrafter"/>
</dbReference>
<keyword evidence="8" id="KW-1185">Reference proteome</keyword>
<dbReference type="Pfam" id="PF21031">
    <property type="entry name" value="WDR54"/>
    <property type="match status" value="1"/>
</dbReference>
<name>A0AA88XZU7_PINIB</name>
<gene>
    <name evidence="7" type="ORF">FSP39_012089</name>
</gene>
<dbReference type="GO" id="GO:0000027">
    <property type="term" value="P:ribosomal large subunit assembly"/>
    <property type="evidence" value="ECO:0007669"/>
    <property type="project" value="TreeGrafter"/>
</dbReference>
<dbReference type="EMBL" id="VSWD01000008">
    <property type="protein sequence ID" value="KAK3095245.1"/>
    <property type="molecule type" value="Genomic_DNA"/>
</dbReference>
<dbReference type="PANTHER" id="PTHR19848:SF0">
    <property type="entry name" value="NOTCHLESS PROTEIN HOMOLOG 1"/>
    <property type="match status" value="1"/>
</dbReference>
<reference evidence="7" key="1">
    <citation type="submission" date="2019-08" db="EMBL/GenBank/DDBJ databases">
        <title>The improved chromosome-level genome for the pearl oyster Pinctada fucata martensii using PacBio sequencing and Hi-C.</title>
        <authorList>
            <person name="Zheng Z."/>
        </authorList>
    </citation>
    <scope>NUCLEOTIDE SEQUENCE</scope>
    <source>
        <strain evidence="7">ZZ-2019</strain>
        <tissue evidence="7">Adductor muscle</tissue>
    </source>
</reference>
<dbReference type="InterPro" id="IPR049546">
    <property type="entry name" value="WDR54_beta_prop"/>
</dbReference>